<evidence type="ECO:0000256" key="8">
    <source>
        <dbReference type="ARBA" id="ARBA00044454"/>
    </source>
</evidence>
<proteinExistence type="inferred from homology"/>
<keyword evidence="15" id="KW-1185">Reference proteome</keyword>
<protein>
    <recommendedName>
        <fullName evidence="9">2-hydroxyacyl-CoA lyase</fullName>
        <ecNumber evidence="9">4.1.2.63</ecNumber>
    </recommendedName>
</protein>
<evidence type="ECO:0000313" key="16">
    <source>
        <dbReference type="WBParaSite" id="maker-uti_cns_0000218-snap-gene-2.21-mRNA-1"/>
    </source>
</evidence>
<dbReference type="Gene3D" id="3.40.50.1220">
    <property type="entry name" value="TPP-binding domain"/>
    <property type="match status" value="1"/>
</dbReference>
<comment type="catalytic activity">
    <reaction evidence="7">
        <text>a 2-hydroxy-3-methyl fatty acyl-CoA = a 2-methyl-branched fatty aldehyde + formyl-CoA</text>
        <dbReference type="Rhea" id="RHEA:25375"/>
        <dbReference type="ChEBI" id="CHEBI:49188"/>
        <dbReference type="ChEBI" id="CHEBI:57376"/>
        <dbReference type="ChEBI" id="CHEBI:58783"/>
        <dbReference type="EC" id="4.1.2.63"/>
    </reaction>
    <physiologicalReaction direction="left-to-right" evidence="7">
        <dbReference type="Rhea" id="RHEA:25376"/>
    </physiologicalReaction>
</comment>
<accession>A0A1I8FY20</accession>
<dbReference type="Pfam" id="PF00205">
    <property type="entry name" value="TPP_enzyme_M"/>
    <property type="match status" value="1"/>
</dbReference>
<evidence type="ECO:0000256" key="7">
    <source>
        <dbReference type="ARBA" id="ARBA00044451"/>
    </source>
</evidence>
<feature type="domain" description="Thiamine pyrophosphate enzyme central" evidence="12">
    <location>
        <begin position="207"/>
        <end position="336"/>
    </location>
</feature>
<dbReference type="Proteomes" id="UP000095280">
    <property type="component" value="Unplaced"/>
</dbReference>
<comment type="similarity">
    <text evidence="2 11">Belongs to the TPP enzyme family.</text>
</comment>
<dbReference type="GO" id="GO:0000287">
    <property type="term" value="F:magnesium ion binding"/>
    <property type="evidence" value="ECO:0007669"/>
    <property type="project" value="InterPro"/>
</dbReference>
<evidence type="ECO:0000256" key="9">
    <source>
        <dbReference type="ARBA" id="ARBA00044518"/>
    </source>
</evidence>
<sequence>SLQNHSTHMDGATVLAQALRSQGIEYAFGIVGIPVVEVAVAFQSAGIKFVAMRNEQSASYAASAIGYLTGKPGVCLVVSGPGVVHALAGLSNANENCWPVLVIGGASDSHLDGSEAFQEFPQAEAAAKFCKFSARLPSIARIPHFVHKVDSRIRSCYAVKQATYGRPGAVYLDLPGDFVTSSVDSEEIHFPPPLPQPPVTLADPQSVSAAARLLRSARRPLVVIGKGAAQGRAELAVRQLIQSTRLPFLPTPMGKGVAADDHPGCVSAARTRALKQADVVVLLGARLNWILHFGRPPRWTPDVKFIQVDIHPEEFHTNVTCEVALCGSVAAVVEQLSSELHGFEFSSSSDWWRELNAASAANRARVDALIVEGQTVPMTYYSALNELAKFVDNSGDDWLIVSEGANTMDIGRAMLPNRLARRRLDAGTFGTMGVGLGFAAAADLCIGDSRVGHRRVLCLEGDSAVGFSLAELETLARYRMPVLLVVINNSGIYSGVPADVLRQLLQQDGAAPSSGALSASAALRLPATSLTSECRYDLAAEALGGYGRLVRSVGELRQAFAEFAGVRDRPCLINAIIDTGAERKQQEFDWLSRSKL</sequence>
<evidence type="ECO:0000256" key="10">
    <source>
        <dbReference type="ARBA" id="ARBA00048738"/>
    </source>
</evidence>
<keyword evidence="3" id="KW-0479">Metal-binding</keyword>
<evidence type="ECO:0000259" key="13">
    <source>
        <dbReference type="Pfam" id="PF02775"/>
    </source>
</evidence>
<dbReference type="InterPro" id="IPR029035">
    <property type="entry name" value="DHS-like_NAD/FAD-binding_dom"/>
</dbReference>
<comment type="catalytic activity">
    <reaction evidence="8">
        <text>an (R)-2-hydroxy-long-chain-fatty acyl-CoA = a long-chain fatty aldehyde + formyl-CoA</text>
        <dbReference type="Rhea" id="RHEA:67444"/>
        <dbReference type="ChEBI" id="CHEBI:17176"/>
        <dbReference type="ChEBI" id="CHEBI:57376"/>
        <dbReference type="ChEBI" id="CHEBI:170012"/>
        <dbReference type="EC" id="4.1.2.63"/>
    </reaction>
    <physiologicalReaction direction="left-to-right" evidence="8">
        <dbReference type="Rhea" id="RHEA:67445"/>
    </physiologicalReaction>
</comment>
<dbReference type="InterPro" id="IPR012000">
    <property type="entry name" value="Thiamin_PyroP_enz_cen_dom"/>
</dbReference>
<dbReference type="WBParaSite" id="maker-uti_cns_0000218-snap-gene-2.21-mRNA-1">
    <property type="protein sequence ID" value="maker-uti_cns_0000218-snap-gene-2.21-mRNA-1"/>
    <property type="gene ID" value="maker-uti_cns_0000218-snap-gene-2.21"/>
</dbReference>
<keyword evidence="5 11" id="KW-0786">Thiamine pyrophosphate</keyword>
<keyword evidence="6" id="KW-0456">Lyase</keyword>
<dbReference type="PANTHER" id="PTHR43710:SF2">
    <property type="entry name" value="2-HYDROXYACYL-COA LYASE 1"/>
    <property type="match status" value="1"/>
</dbReference>
<evidence type="ECO:0000256" key="1">
    <source>
        <dbReference type="ARBA" id="ARBA00001964"/>
    </source>
</evidence>
<dbReference type="PANTHER" id="PTHR43710">
    <property type="entry name" value="2-HYDROXYACYL-COA LYASE"/>
    <property type="match status" value="1"/>
</dbReference>
<evidence type="ECO:0000256" key="6">
    <source>
        <dbReference type="ARBA" id="ARBA00023239"/>
    </source>
</evidence>
<dbReference type="FunFam" id="3.40.50.1220:FF:000006">
    <property type="entry name" value="2-hydroxyacyl-CoA lyase 1"/>
    <property type="match status" value="1"/>
</dbReference>
<dbReference type="InterPro" id="IPR029061">
    <property type="entry name" value="THDP-binding"/>
</dbReference>
<evidence type="ECO:0000256" key="11">
    <source>
        <dbReference type="RuleBase" id="RU362132"/>
    </source>
</evidence>
<dbReference type="InterPro" id="IPR045025">
    <property type="entry name" value="HACL1-like"/>
</dbReference>
<dbReference type="Pfam" id="PF02775">
    <property type="entry name" value="TPP_enzyme_C"/>
    <property type="match status" value="1"/>
</dbReference>
<dbReference type="InterPro" id="IPR012001">
    <property type="entry name" value="Thiamin_PyroP_enz_TPP-bd_dom"/>
</dbReference>
<evidence type="ECO:0000256" key="3">
    <source>
        <dbReference type="ARBA" id="ARBA00022723"/>
    </source>
</evidence>
<reference evidence="16" key="1">
    <citation type="submission" date="2016-11" db="UniProtKB">
        <authorList>
            <consortium name="WormBaseParasite"/>
        </authorList>
    </citation>
    <scope>IDENTIFICATION</scope>
</reference>
<dbReference type="GO" id="GO:0001561">
    <property type="term" value="P:fatty acid alpha-oxidation"/>
    <property type="evidence" value="ECO:0007669"/>
    <property type="project" value="TreeGrafter"/>
</dbReference>
<dbReference type="GO" id="GO:0030976">
    <property type="term" value="F:thiamine pyrophosphate binding"/>
    <property type="evidence" value="ECO:0007669"/>
    <property type="project" value="InterPro"/>
</dbReference>
<feature type="domain" description="Thiamine pyrophosphate enzyme N-terminal TPP-binding" evidence="14">
    <location>
        <begin position="9"/>
        <end position="123"/>
    </location>
</feature>
<comment type="cofactor">
    <cofactor evidence="1">
        <name>thiamine diphosphate</name>
        <dbReference type="ChEBI" id="CHEBI:58937"/>
    </cofactor>
</comment>
<dbReference type="Gene3D" id="3.40.50.970">
    <property type="match status" value="2"/>
</dbReference>
<feature type="domain" description="Thiamine pyrophosphate enzyme TPP-binding" evidence="13">
    <location>
        <begin position="405"/>
        <end position="574"/>
    </location>
</feature>
<keyword evidence="4" id="KW-0460">Magnesium</keyword>
<evidence type="ECO:0000256" key="4">
    <source>
        <dbReference type="ARBA" id="ARBA00022842"/>
    </source>
</evidence>
<evidence type="ECO:0000259" key="14">
    <source>
        <dbReference type="Pfam" id="PF02776"/>
    </source>
</evidence>
<organism evidence="15 16">
    <name type="scientific">Macrostomum lignano</name>
    <dbReference type="NCBI Taxonomy" id="282301"/>
    <lineage>
        <taxon>Eukaryota</taxon>
        <taxon>Metazoa</taxon>
        <taxon>Spiralia</taxon>
        <taxon>Lophotrochozoa</taxon>
        <taxon>Platyhelminthes</taxon>
        <taxon>Rhabditophora</taxon>
        <taxon>Macrostomorpha</taxon>
        <taxon>Macrostomida</taxon>
        <taxon>Macrostomidae</taxon>
        <taxon>Macrostomum</taxon>
    </lineage>
</organism>
<dbReference type="InterPro" id="IPR011766">
    <property type="entry name" value="TPP_enzyme_TPP-bd"/>
</dbReference>
<dbReference type="SUPFAM" id="SSF52518">
    <property type="entry name" value="Thiamin diphosphate-binding fold (THDP-binding)"/>
    <property type="match status" value="2"/>
</dbReference>
<comment type="catalytic activity">
    <reaction evidence="10">
        <text>2-hydroxyoctadecanoyl-CoA = heptadecanal + formyl-CoA</text>
        <dbReference type="Rhea" id="RHEA:55196"/>
        <dbReference type="ChEBI" id="CHEBI:57376"/>
        <dbReference type="ChEBI" id="CHEBI:74116"/>
        <dbReference type="ChEBI" id="CHEBI:138631"/>
    </reaction>
    <physiologicalReaction direction="left-to-right" evidence="10">
        <dbReference type="Rhea" id="RHEA:55197"/>
    </physiologicalReaction>
</comment>
<evidence type="ECO:0000256" key="2">
    <source>
        <dbReference type="ARBA" id="ARBA00007812"/>
    </source>
</evidence>
<dbReference type="SUPFAM" id="SSF52467">
    <property type="entry name" value="DHS-like NAD/FAD-binding domain"/>
    <property type="match status" value="1"/>
</dbReference>
<dbReference type="GO" id="GO:0005777">
    <property type="term" value="C:peroxisome"/>
    <property type="evidence" value="ECO:0007669"/>
    <property type="project" value="TreeGrafter"/>
</dbReference>
<dbReference type="AlphaFoldDB" id="A0A1I8FY20"/>
<evidence type="ECO:0000313" key="15">
    <source>
        <dbReference type="Proteomes" id="UP000095280"/>
    </source>
</evidence>
<evidence type="ECO:0000256" key="5">
    <source>
        <dbReference type="ARBA" id="ARBA00023052"/>
    </source>
</evidence>
<name>A0A1I8FY20_9PLAT</name>
<dbReference type="Pfam" id="PF02776">
    <property type="entry name" value="TPP_enzyme_N"/>
    <property type="match status" value="1"/>
</dbReference>
<evidence type="ECO:0000259" key="12">
    <source>
        <dbReference type="Pfam" id="PF00205"/>
    </source>
</evidence>
<dbReference type="CDD" id="cd02004">
    <property type="entry name" value="TPP_BZL_OCoD_HPCL"/>
    <property type="match status" value="1"/>
</dbReference>
<dbReference type="EC" id="4.1.2.63" evidence="9"/>
<dbReference type="CDD" id="cd07035">
    <property type="entry name" value="TPP_PYR_POX_like"/>
    <property type="match status" value="1"/>
</dbReference>
<dbReference type="GO" id="GO:0106359">
    <property type="term" value="F:2-hydroxyacyl-CoA lyase activity"/>
    <property type="evidence" value="ECO:0007669"/>
    <property type="project" value="UniProtKB-EC"/>
</dbReference>